<reference evidence="1" key="1">
    <citation type="submission" date="2018-05" db="EMBL/GenBank/DDBJ databases">
        <authorList>
            <person name="Lanie J.A."/>
            <person name="Ng W.-L."/>
            <person name="Kazmierczak K.M."/>
            <person name="Andrzejewski T.M."/>
            <person name="Davidsen T.M."/>
            <person name="Wayne K.J."/>
            <person name="Tettelin H."/>
            <person name="Glass J.I."/>
            <person name="Rusch D."/>
            <person name="Podicherti R."/>
            <person name="Tsui H.-C.T."/>
            <person name="Winkler M.E."/>
        </authorList>
    </citation>
    <scope>NUCLEOTIDE SEQUENCE</scope>
</reference>
<protein>
    <submittedName>
        <fullName evidence="1">Uncharacterized protein</fullName>
    </submittedName>
</protein>
<organism evidence="1">
    <name type="scientific">marine metagenome</name>
    <dbReference type="NCBI Taxonomy" id="408172"/>
    <lineage>
        <taxon>unclassified sequences</taxon>
        <taxon>metagenomes</taxon>
        <taxon>ecological metagenomes</taxon>
    </lineage>
</organism>
<dbReference type="AlphaFoldDB" id="A0A382JSS1"/>
<evidence type="ECO:0000313" key="1">
    <source>
        <dbReference type="EMBL" id="SVC13651.1"/>
    </source>
</evidence>
<dbReference type="EMBL" id="UINC01075455">
    <property type="protein sequence ID" value="SVC13651.1"/>
    <property type="molecule type" value="Genomic_DNA"/>
</dbReference>
<sequence length="36" mass="4043">MLRSVVENPQAFDVSDKAKAGALYRLEFDPSDSEKE</sequence>
<gene>
    <name evidence="1" type="ORF">METZ01_LOCUS266505</name>
</gene>
<proteinExistence type="predicted"/>
<name>A0A382JSS1_9ZZZZ</name>
<accession>A0A382JSS1</accession>